<accession>A0A978UT52</accession>
<comment type="caution">
    <text evidence="2">The sequence shown here is derived from an EMBL/GenBank/DDBJ whole genome shotgun (WGS) entry which is preliminary data.</text>
</comment>
<organism evidence="2 3">
    <name type="scientific">Ziziphus jujuba var. spinosa</name>
    <dbReference type="NCBI Taxonomy" id="714518"/>
    <lineage>
        <taxon>Eukaryota</taxon>
        <taxon>Viridiplantae</taxon>
        <taxon>Streptophyta</taxon>
        <taxon>Embryophyta</taxon>
        <taxon>Tracheophyta</taxon>
        <taxon>Spermatophyta</taxon>
        <taxon>Magnoliopsida</taxon>
        <taxon>eudicotyledons</taxon>
        <taxon>Gunneridae</taxon>
        <taxon>Pentapetalae</taxon>
        <taxon>rosids</taxon>
        <taxon>fabids</taxon>
        <taxon>Rosales</taxon>
        <taxon>Rhamnaceae</taxon>
        <taxon>Paliureae</taxon>
        <taxon>Ziziphus</taxon>
    </lineage>
</organism>
<evidence type="ECO:0000313" key="3">
    <source>
        <dbReference type="Proteomes" id="UP000813462"/>
    </source>
</evidence>
<protein>
    <submittedName>
        <fullName evidence="2">Uncharacterized protein</fullName>
    </submittedName>
</protein>
<dbReference type="EMBL" id="JAEACU010000009">
    <property type="protein sequence ID" value="KAH7518052.1"/>
    <property type="molecule type" value="Genomic_DNA"/>
</dbReference>
<name>A0A978UT52_ZIZJJ</name>
<reference evidence="2" key="1">
    <citation type="journal article" date="2021" name="Front. Plant Sci.">
        <title>Chromosome-Scale Genome Assembly for Chinese Sour Jujube and Insights Into Its Genome Evolution and Domestication Signature.</title>
        <authorList>
            <person name="Shen L.-Y."/>
            <person name="Luo H."/>
            <person name="Wang X.-L."/>
            <person name="Wang X.-M."/>
            <person name="Qiu X.-J."/>
            <person name="Liu H."/>
            <person name="Zhou S.-S."/>
            <person name="Jia K.-H."/>
            <person name="Nie S."/>
            <person name="Bao Y.-T."/>
            <person name="Zhang R.-G."/>
            <person name="Yun Q.-Z."/>
            <person name="Chai Y.-H."/>
            <person name="Lu J.-Y."/>
            <person name="Li Y."/>
            <person name="Zhao S.-W."/>
            <person name="Mao J.-F."/>
            <person name="Jia S.-G."/>
            <person name="Mao Y.-M."/>
        </authorList>
    </citation>
    <scope>NUCLEOTIDE SEQUENCE</scope>
    <source>
        <strain evidence="2">AT0</strain>
        <tissue evidence="2">Leaf</tissue>
    </source>
</reference>
<gene>
    <name evidence="2" type="ORF">FEM48_Zijuj09G0129600</name>
</gene>
<evidence type="ECO:0000256" key="1">
    <source>
        <dbReference type="SAM" id="MobiDB-lite"/>
    </source>
</evidence>
<evidence type="ECO:0000313" key="2">
    <source>
        <dbReference type="EMBL" id="KAH7518052.1"/>
    </source>
</evidence>
<dbReference type="AlphaFoldDB" id="A0A978UT52"/>
<proteinExistence type="predicted"/>
<feature type="region of interest" description="Disordered" evidence="1">
    <location>
        <begin position="1"/>
        <end position="40"/>
    </location>
</feature>
<feature type="compositionally biased region" description="Basic residues" evidence="1">
    <location>
        <begin position="1"/>
        <end position="11"/>
    </location>
</feature>
<dbReference type="Proteomes" id="UP000813462">
    <property type="component" value="Unassembled WGS sequence"/>
</dbReference>
<sequence length="129" mass="14607">MLSRRSSRPPTRRCLSPDRSPPLFDFSPDRSSPLSDLKPPFRNGKAIKKILYATDDDATVVAEAQAMVSHHLKEAEPLSPIVEVKKRVQKLRRGKLLLMLILMLLESQHCLQGKGFLILLMFTAMDQLL</sequence>